<evidence type="ECO:0000256" key="7">
    <source>
        <dbReference type="RuleBase" id="RU000394"/>
    </source>
</evidence>
<dbReference type="InterPro" id="IPR019821">
    <property type="entry name" value="Kinesin_motor_CS"/>
</dbReference>
<evidence type="ECO:0000256" key="9">
    <source>
        <dbReference type="SAM" id="MobiDB-lite"/>
    </source>
</evidence>
<dbReference type="SUPFAM" id="SSF52540">
    <property type="entry name" value="P-loop containing nucleoside triphosphate hydrolases"/>
    <property type="match status" value="1"/>
</dbReference>
<accession>A0A4S4M6L7</accession>
<dbReference type="InterPro" id="IPR027640">
    <property type="entry name" value="Kinesin-like_fam"/>
</dbReference>
<protein>
    <recommendedName>
        <fullName evidence="7">Kinesin-like protein</fullName>
    </recommendedName>
</protein>
<dbReference type="GO" id="GO:0005874">
    <property type="term" value="C:microtubule"/>
    <property type="evidence" value="ECO:0007669"/>
    <property type="project" value="UniProtKB-KW"/>
</dbReference>
<evidence type="ECO:0000256" key="1">
    <source>
        <dbReference type="ARBA" id="ARBA00022701"/>
    </source>
</evidence>
<dbReference type="PANTHER" id="PTHR47968">
    <property type="entry name" value="CENTROMERE PROTEIN E"/>
    <property type="match status" value="1"/>
</dbReference>
<dbReference type="GO" id="GO:0003777">
    <property type="term" value="F:microtubule motor activity"/>
    <property type="evidence" value="ECO:0007669"/>
    <property type="project" value="InterPro"/>
</dbReference>
<feature type="region of interest" description="Disordered" evidence="9">
    <location>
        <begin position="682"/>
        <end position="839"/>
    </location>
</feature>
<evidence type="ECO:0000313" key="11">
    <source>
        <dbReference type="EMBL" id="THH20148.1"/>
    </source>
</evidence>
<dbReference type="GO" id="GO:0007018">
    <property type="term" value="P:microtubule-based movement"/>
    <property type="evidence" value="ECO:0007669"/>
    <property type="project" value="InterPro"/>
</dbReference>
<evidence type="ECO:0000256" key="2">
    <source>
        <dbReference type="ARBA" id="ARBA00022741"/>
    </source>
</evidence>
<evidence type="ECO:0000256" key="3">
    <source>
        <dbReference type="ARBA" id="ARBA00022840"/>
    </source>
</evidence>
<dbReference type="InterPro" id="IPR001752">
    <property type="entry name" value="Kinesin_motor_dom"/>
</dbReference>
<dbReference type="CDD" id="cd01370">
    <property type="entry name" value="KISc_KIP3_like"/>
    <property type="match status" value="1"/>
</dbReference>
<comment type="similarity">
    <text evidence="6 7">Belongs to the TRAFAC class myosin-kinesin ATPase superfamily. Kinesin family.</text>
</comment>
<gene>
    <name evidence="11" type="ORF">EW146_g1154</name>
</gene>
<dbReference type="PROSITE" id="PS50067">
    <property type="entry name" value="KINESIN_MOTOR_2"/>
    <property type="match status" value="1"/>
</dbReference>
<feature type="compositionally biased region" description="Basic residues" evidence="9">
    <location>
        <begin position="712"/>
        <end position="723"/>
    </location>
</feature>
<feature type="compositionally biased region" description="Polar residues" evidence="9">
    <location>
        <begin position="682"/>
        <end position="702"/>
    </location>
</feature>
<name>A0A4S4M6L7_9AGAM</name>
<feature type="domain" description="Kinesin motor" evidence="10">
    <location>
        <begin position="6"/>
        <end position="380"/>
    </location>
</feature>
<organism evidence="11 12">
    <name type="scientific">Bondarzewia mesenterica</name>
    <dbReference type="NCBI Taxonomy" id="1095465"/>
    <lineage>
        <taxon>Eukaryota</taxon>
        <taxon>Fungi</taxon>
        <taxon>Dikarya</taxon>
        <taxon>Basidiomycota</taxon>
        <taxon>Agaricomycotina</taxon>
        <taxon>Agaricomycetes</taxon>
        <taxon>Russulales</taxon>
        <taxon>Bondarzewiaceae</taxon>
        <taxon>Bondarzewia</taxon>
    </lineage>
</organism>
<proteinExistence type="inferred from homology"/>
<keyword evidence="3 6" id="KW-0067">ATP-binding</keyword>
<dbReference type="Proteomes" id="UP000310158">
    <property type="component" value="Unassembled WGS sequence"/>
</dbReference>
<dbReference type="InterPro" id="IPR027417">
    <property type="entry name" value="P-loop_NTPase"/>
</dbReference>
<dbReference type="PANTHER" id="PTHR47968:SF13">
    <property type="entry name" value="KINESIN-LIKE PROTEIN KIF19 ISOFORM X1"/>
    <property type="match status" value="1"/>
</dbReference>
<dbReference type="Gene3D" id="3.40.850.10">
    <property type="entry name" value="Kinesin motor domain"/>
    <property type="match status" value="1"/>
</dbReference>
<evidence type="ECO:0000256" key="8">
    <source>
        <dbReference type="SAM" id="Coils"/>
    </source>
</evidence>
<keyword evidence="1 7" id="KW-0493">Microtubule</keyword>
<reference evidence="11 12" key="1">
    <citation type="submission" date="2019-02" db="EMBL/GenBank/DDBJ databases">
        <title>Genome sequencing of the rare red list fungi Bondarzewia mesenterica.</title>
        <authorList>
            <person name="Buettner E."/>
            <person name="Kellner H."/>
        </authorList>
    </citation>
    <scope>NUCLEOTIDE SEQUENCE [LARGE SCALE GENOMIC DNA]</scope>
    <source>
        <strain evidence="11 12">DSM 108281</strain>
    </source>
</reference>
<dbReference type="PROSITE" id="PS00411">
    <property type="entry name" value="KINESIN_MOTOR_1"/>
    <property type="match status" value="1"/>
</dbReference>
<dbReference type="InterPro" id="IPR036961">
    <property type="entry name" value="Kinesin_motor_dom_sf"/>
</dbReference>
<keyword evidence="5 6" id="KW-0505">Motor protein</keyword>
<evidence type="ECO:0000256" key="6">
    <source>
        <dbReference type="PROSITE-ProRule" id="PRU00283"/>
    </source>
</evidence>
<dbReference type="SMART" id="SM00129">
    <property type="entry name" value="KISc"/>
    <property type="match status" value="1"/>
</dbReference>
<dbReference type="EMBL" id="SGPL01000028">
    <property type="protein sequence ID" value="THH20148.1"/>
    <property type="molecule type" value="Genomic_DNA"/>
</dbReference>
<dbReference type="GO" id="GO:0008017">
    <property type="term" value="F:microtubule binding"/>
    <property type="evidence" value="ECO:0007669"/>
    <property type="project" value="InterPro"/>
</dbReference>
<keyword evidence="2 6" id="KW-0547">Nucleotide-binding</keyword>
<dbReference type="PRINTS" id="PR00380">
    <property type="entry name" value="KINESINHEAVY"/>
</dbReference>
<dbReference type="AlphaFoldDB" id="A0A4S4M6L7"/>
<comment type="caution">
    <text evidence="11">The sequence shown here is derived from an EMBL/GenBank/DDBJ whole genome shotgun (WGS) entry which is preliminary data.</text>
</comment>
<evidence type="ECO:0000256" key="4">
    <source>
        <dbReference type="ARBA" id="ARBA00023054"/>
    </source>
</evidence>
<evidence type="ECO:0000313" key="12">
    <source>
        <dbReference type="Proteomes" id="UP000310158"/>
    </source>
</evidence>
<dbReference type="OrthoDB" id="3176171at2759"/>
<feature type="binding site" evidence="6">
    <location>
        <begin position="134"/>
        <end position="141"/>
    </location>
    <ligand>
        <name>ATP</name>
        <dbReference type="ChEBI" id="CHEBI:30616"/>
    </ligand>
</feature>
<keyword evidence="12" id="KW-1185">Reference proteome</keyword>
<dbReference type="Pfam" id="PF00225">
    <property type="entry name" value="Kinesin"/>
    <property type="match status" value="1"/>
</dbReference>
<dbReference type="GO" id="GO:0005524">
    <property type="term" value="F:ATP binding"/>
    <property type="evidence" value="ECO:0007669"/>
    <property type="project" value="UniProtKB-UniRule"/>
</dbReference>
<evidence type="ECO:0000259" key="10">
    <source>
        <dbReference type="PROSITE" id="PS50067"/>
    </source>
</evidence>
<sequence>MVSAGSITVAVRVRPPSTWEAARLPEPCYDTTIRGDGTLSTPIKPLSSMSAVRDIVQVIDDRILTFDPAETDQAKAFVERGFLPPGTKRYKDKRFMFDRVFRHDSSQQDVYDATARPLLQNLLDGYNATAFAYGATGCGKTHTISGTETDPGIIYLTMADLFQRIEDRKDSYSTEVAVTFLEIYNEEIRDLLAESGTPTPRGGLQIREDKSVKVVGLTELKPKSADEVKNIVLLGNSRRTQSPTHANETSSRSHAVLQVHVTQAPRTASLTEERTMGTLSIIDLAGSERAAATSNMGQRMIEGANINKSLLALGNCINALCESGGAVRHVPYRNSKLTRLLKFSLGGNCKTVMIVCVAPTSIHFDDTHNTLLYAERATKIKTRVITRNVVNVDRHVGQYVEAINRLNIEVAELKAKLAGKVNSEAEFMRRKRAEAHAEVERAKKDMQVRADQTQAPILDGAFCGGKLSAAQIKLRVVRARLNELDKQASSSPSGLSPDLEAERGLLKALAVPEEQVTRLDSALNVRLQRSINSGSMFDAMLRAVIERRSDRLDETSIDNVKLDAQWRRAEMEKVKAEAERDAVKDAMEAQAEMLVRLLGMVGRYTVAIGDASRLLRIALDEGRDGLDGTVRTVSSSLKNLSENNDDDFQSLVGHATAGYTVGSGGISALDNLMEQPRAGRVSSVTGLPQQSKAPISRRSSSYGALGIGSPVRKAHIRSPRKSLRSSISGSGFPYRRPADKGKEKKKGVQWKDEAGQGELDDGGHNNRSATGLGIRRPSISTTPAPDDSGLFSAASQRNPGSESEWEDEKTEDSMSFSFSLPLHDLPTSRAGPSRMRRTSRLEPSFLKTFYVGKLGGG</sequence>
<evidence type="ECO:0000256" key="5">
    <source>
        <dbReference type="ARBA" id="ARBA00023175"/>
    </source>
</evidence>
<keyword evidence="4 8" id="KW-0175">Coiled coil</keyword>
<feature type="coiled-coil region" evidence="8">
    <location>
        <begin position="396"/>
        <end position="487"/>
    </location>
</feature>